<comment type="caution">
    <text evidence="1">The sequence shown here is derived from an EMBL/GenBank/DDBJ whole genome shotgun (WGS) entry which is preliminary data.</text>
</comment>
<gene>
    <name evidence="1" type="ORF">V6N12_068946</name>
</gene>
<sequence>MVRCKTATQRVSSSSSQQTIQVKKFTMFQRNAANCSKTLASTMSKALSSYLLHSKDSTKLSWTSLQSIIRKNSPNSLKLLLPH</sequence>
<keyword evidence="2" id="KW-1185">Reference proteome</keyword>
<protein>
    <submittedName>
        <fullName evidence="1">Uncharacterized protein</fullName>
    </submittedName>
</protein>
<reference evidence="1 2" key="1">
    <citation type="journal article" date="2024" name="G3 (Bethesda)">
        <title>Genome assembly of Hibiscus sabdariffa L. provides insights into metabolisms of medicinal natural products.</title>
        <authorList>
            <person name="Kim T."/>
        </authorList>
    </citation>
    <scope>NUCLEOTIDE SEQUENCE [LARGE SCALE GENOMIC DNA]</scope>
    <source>
        <strain evidence="1">TK-2024</strain>
        <tissue evidence="1">Old leaves</tissue>
    </source>
</reference>
<evidence type="ECO:0000313" key="1">
    <source>
        <dbReference type="EMBL" id="KAK8516339.1"/>
    </source>
</evidence>
<evidence type="ECO:0000313" key="2">
    <source>
        <dbReference type="Proteomes" id="UP001472677"/>
    </source>
</evidence>
<organism evidence="1 2">
    <name type="scientific">Hibiscus sabdariffa</name>
    <name type="common">roselle</name>
    <dbReference type="NCBI Taxonomy" id="183260"/>
    <lineage>
        <taxon>Eukaryota</taxon>
        <taxon>Viridiplantae</taxon>
        <taxon>Streptophyta</taxon>
        <taxon>Embryophyta</taxon>
        <taxon>Tracheophyta</taxon>
        <taxon>Spermatophyta</taxon>
        <taxon>Magnoliopsida</taxon>
        <taxon>eudicotyledons</taxon>
        <taxon>Gunneridae</taxon>
        <taxon>Pentapetalae</taxon>
        <taxon>rosids</taxon>
        <taxon>malvids</taxon>
        <taxon>Malvales</taxon>
        <taxon>Malvaceae</taxon>
        <taxon>Malvoideae</taxon>
        <taxon>Hibiscus</taxon>
    </lineage>
</organism>
<accession>A0ABR2CA90</accession>
<name>A0ABR2CA90_9ROSI</name>
<dbReference type="EMBL" id="JBBPBM010000059">
    <property type="protein sequence ID" value="KAK8516339.1"/>
    <property type="molecule type" value="Genomic_DNA"/>
</dbReference>
<proteinExistence type="predicted"/>
<dbReference type="Proteomes" id="UP001472677">
    <property type="component" value="Unassembled WGS sequence"/>
</dbReference>